<evidence type="ECO:0000313" key="8">
    <source>
        <dbReference type="EMBL" id="MDN3570413.1"/>
    </source>
</evidence>
<gene>
    <name evidence="6 8" type="primary">rsmH</name>
    <name evidence="8" type="ORF">QWZ18_07220</name>
</gene>
<comment type="function">
    <text evidence="6">Specifically methylates the N4 position of cytidine in position 1402 (C1402) of 16S rRNA.</text>
</comment>
<dbReference type="SUPFAM" id="SSF53335">
    <property type="entry name" value="S-adenosyl-L-methionine-dependent methyltransferases"/>
    <property type="match status" value="1"/>
</dbReference>
<protein>
    <recommendedName>
        <fullName evidence="6">Ribosomal RNA small subunit methyltransferase H</fullName>
        <ecNumber evidence="6">2.1.1.199</ecNumber>
    </recommendedName>
    <alternativeName>
        <fullName evidence="6">16S rRNA m(4)C1402 methyltransferase</fullName>
    </alternativeName>
    <alternativeName>
        <fullName evidence="6">rRNA (cytosine-N(4)-)-methyltransferase RsmH</fullName>
    </alternativeName>
</protein>
<keyword evidence="6" id="KW-0963">Cytoplasm</keyword>
<evidence type="ECO:0000256" key="2">
    <source>
        <dbReference type="ARBA" id="ARBA00022552"/>
    </source>
</evidence>
<comment type="caution">
    <text evidence="8">The sequence shown here is derived from an EMBL/GenBank/DDBJ whole genome shotgun (WGS) entry which is preliminary data.</text>
</comment>
<dbReference type="Proteomes" id="UP001244297">
    <property type="component" value="Unassembled WGS sequence"/>
</dbReference>
<dbReference type="InterPro" id="IPR002903">
    <property type="entry name" value="RsmH"/>
</dbReference>
<evidence type="ECO:0000256" key="1">
    <source>
        <dbReference type="ARBA" id="ARBA00010396"/>
    </source>
</evidence>
<evidence type="ECO:0000313" key="9">
    <source>
        <dbReference type="Proteomes" id="UP001244297"/>
    </source>
</evidence>
<comment type="similarity">
    <text evidence="1 6">Belongs to the methyltransferase superfamily. RsmH family.</text>
</comment>
<feature type="region of interest" description="Disordered" evidence="7">
    <location>
        <begin position="1"/>
        <end position="22"/>
    </location>
</feature>
<keyword evidence="4 6" id="KW-0808">Transferase</keyword>
<comment type="catalytic activity">
    <reaction evidence="6">
        <text>cytidine(1402) in 16S rRNA + S-adenosyl-L-methionine = N(4)-methylcytidine(1402) in 16S rRNA + S-adenosyl-L-homocysteine + H(+)</text>
        <dbReference type="Rhea" id="RHEA:42928"/>
        <dbReference type="Rhea" id="RHEA-COMP:10286"/>
        <dbReference type="Rhea" id="RHEA-COMP:10287"/>
        <dbReference type="ChEBI" id="CHEBI:15378"/>
        <dbReference type="ChEBI" id="CHEBI:57856"/>
        <dbReference type="ChEBI" id="CHEBI:59789"/>
        <dbReference type="ChEBI" id="CHEBI:74506"/>
        <dbReference type="ChEBI" id="CHEBI:82748"/>
        <dbReference type="EC" id="2.1.1.199"/>
    </reaction>
</comment>
<dbReference type="PANTHER" id="PTHR11265">
    <property type="entry name" value="S-ADENOSYL-METHYLTRANSFERASE MRAW"/>
    <property type="match status" value="1"/>
</dbReference>
<feature type="binding site" evidence="6">
    <location>
        <position position="71"/>
    </location>
    <ligand>
        <name>S-adenosyl-L-methionine</name>
        <dbReference type="ChEBI" id="CHEBI:59789"/>
    </ligand>
</feature>
<feature type="binding site" evidence="6">
    <location>
        <position position="98"/>
    </location>
    <ligand>
        <name>S-adenosyl-L-methionine</name>
        <dbReference type="ChEBI" id="CHEBI:59789"/>
    </ligand>
</feature>
<reference evidence="9" key="1">
    <citation type="journal article" date="2019" name="Int. J. Syst. Evol. Microbiol.">
        <title>The Global Catalogue of Microorganisms (GCM) 10K type strain sequencing project: providing services to taxonomists for standard genome sequencing and annotation.</title>
        <authorList>
            <consortium name="The Broad Institute Genomics Platform"/>
            <consortium name="The Broad Institute Genome Sequencing Center for Infectious Disease"/>
            <person name="Wu L."/>
            <person name="Ma J."/>
        </authorList>
    </citation>
    <scope>NUCLEOTIDE SEQUENCE [LARGE SCALE GENOMIC DNA]</scope>
    <source>
        <strain evidence="9">CECT 7806</strain>
    </source>
</reference>
<keyword evidence="3 6" id="KW-0489">Methyltransferase</keyword>
<dbReference type="NCBIfam" id="TIGR00006">
    <property type="entry name" value="16S rRNA (cytosine(1402)-N(4))-methyltransferase RsmH"/>
    <property type="match status" value="1"/>
</dbReference>
<dbReference type="HAMAP" id="MF_01007">
    <property type="entry name" value="16SrRNA_methyltr_H"/>
    <property type="match status" value="1"/>
</dbReference>
<evidence type="ECO:0000256" key="3">
    <source>
        <dbReference type="ARBA" id="ARBA00022603"/>
    </source>
</evidence>
<dbReference type="Gene3D" id="1.10.150.170">
    <property type="entry name" value="Putative methyltransferase TM0872, insert domain"/>
    <property type="match status" value="1"/>
</dbReference>
<dbReference type="EC" id="2.1.1.199" evidence="6"/>
<sequence>MIRRRPSSGLPAGAGPAAGSSAQPHVPVLLDAVVESLRTEGGIAVDGTFGAGGYTRALLARDPALHVVAIDRDPTAIAGGQTLVAEFGGRLRLVPGRFGELDTLLAEADVPQVDRVVLDIGVSSMQLDVPERGFSFRNDGPLDMRMGADGPSAADIVNEADEAVLADIIYHYGEERRSRAVARAIHEARRRGRIETTAQLADLVAGVVRVEPGSHIHPATRTFQGLRIAVNDELGELVRALHAAERVLKPGGRLAVVTFHSLEDRIVKQFFAARSGRSAQGSRHLPGATAEVVRSFRLATKGPVLPDEAETARNPRARSAKLRAAERTESDVPEPLAALTALASLPDAARLGPRR</sequence>
<keyword evidence="2 6" id="KW-0698">rRNA processing</keyword>
<dbReference type="Gene3D" id="3.40.50.150">
    <property type="entry name" value="Vaccinia Virus protein VP39"/>
    <property type="match status" value="1"/>
</dbReference>
<dbReference type="RefSeq" id="WP_238287661.1">
    <property type="nucleotide sequence ID" value="NZ_BPQS01000010.1"/>
</dbReference>
<proteinExistence type="inferred from homology"/>
<dbReference type="InterPro" id="IPR023397">
    <property type="entry name" value="SAM-dep_MeTrfase_MraW_recog"/>
</dbReference>
<dbReference type="EMBL" id="JAUFPT010000019">
    <property type="protein sequence ID" value="MDN3570413.1"/>
    <property type="molecule type" value="Genomic_DNA"/>
</dbReference>
<feature type="binding site" evidence="6">
    <location>
        <begin position="52"/>
        <end position="54"/>
    </location>
    <ligand>
        <name>S-adenosyl-L-methionine</name>
        <dbReference type="ChEBI" id="CHEBI:59789"/>
    </ligand>
</feature>
<feature type="compositionally biased region" description="Low complexity" evidence="7">
    <location>
        <begin position="7"/>
        <end position="22"/>
    </location>
</feature>
<feature type="binding site" evidence="6">
    <location>
        <position position="126"/>
    </location>
    <ligand>
        <name>S-adenosyl-L-methionine</name>
        <dbReference type="ChEBI" id="CHEBI:59789"/>
    </ligand>
</feature>
<feature type="region of interest" description="Disordered" evidence="7">
    <location>
        <begin position="304"/>
        <end position="335"/>
    </location>
</feature>
<accession>A0ABT8AKJ1</accession>
<keyword evidence="9" id="KW-1185">Reference proteome</keyword>
<dbReference type="PANTHER" id="PTHR11265:SF0">
    <property type="entry name" value="12S RRNA N4-METHYLCYTIDINE METHYLTRANSFERASE"/>
    <property type="match status" value="1"/>
</dbReference>
<evidence type="ECO:0000256" key="5">
    <source>
        <dbReference type="ARBA" id="ARBA00022691"/>
    </source>
</evidence>
<evidence type="ECO:0000256" key="6">
    <source>
        <dbReference type="HAMAP-Rule" id="MF_01007"/>
    </source>
</evidence>
<feature type="binding site" evidence="6">
    <location>
        <position position="119"/>
    </location>
    <ligand>
        <name>S-adenosyl-L-methionine</name>
        <dbReference type="ChEBI" id="CHEBI:59789"/>
    </ligand>
</feature>
<dbReference type="SUPFAM" id="SSF81799">
    <property type="entry name" value="Putative methyltransferase TM0872, insert domain"/>
    <property type="match status" value="1"/>
</dbReference>
<dbReference type="GO" id="GO:0032259">
    <property type="term" value="P:methylation"/>
    <property type="evidence" value="ECO:0007669"/>
    <property type="project" value="UniProtKB-KW"/>
</dbReference>
<dbReference type="InterPro" id="IPR029063">
    <property type="entry name" value="SAM-dependent_MTases_sf"/>
</dbReference>
<comment type="subcellular location">
    <subcellularLocation>
        <location evidence="6">Cytoplasm</location>
    </subcellularLocation>
</comment>
<evidence type="ECO:0000256" key="7">
    <source>
        <dbReference type="SAM" id="MobiDB-lite"/>
    </source>
</evidence>
<dbReference type="Pfam" id="PF01795">
    <property type="entry name" value="Methyltransf_5"/>
    <property type="match status" value="1"/>
</dbReference>
<organism evidence="8 9">
    <name type="scientific">Methylobacterium longum</name>
    <dbReference type="NCBI Taxonomy" id="767694"/>
    <lineage>
        <taxon>Bacteria</taxon>
        <taxon>Pseudomonadati</taxon>
        <taxon>Pseudomonadota</taxon>
        <taxon>Alphaproteobacteria</taxon>
        <taxon>Hyphomicrobiales</taxon>
        <taxon>Methylobacteriaceae</taxon>
        <taxon>Methylobacterium</taxon>
    </lineage>
</organism>
<dbReference type="PIRSF" id="PIRSF004486">
    <property type="entry name" value="MraW"/>
    <property type="match status" value="1"/>
</dbReference>
<dbReference type="GO" id="GO:0008168">
    <property type="term" value="F:methyltransferase activity"/>
    <property type="evidence" value="ECO:0007669"/>
    <property type="project" value="UniProtKB-KW"/>
</dbReference>
<evidence type="ECO:0000256" key="4">
    <source>
        <dbReference type="ARBA" id="ARBA00022679"/>
    </source>
</evidence>
<name>A0ABT8AKJ1_9HYPH</name>
<keyword evidence="5 6" id="KW-0949">S-adenosyl-L-methionine</keyword>